<feature type="region of interest" description="Disordered" evidence="1">
    <location>
        <begin position="493"/>
        <end position="585"/>
    </location>
</feature>
<feature type="compositionally biased region" description="Low complexity" evidence="1">
    <location>
        <begin position="636"/>
        <end position="657"/>
    </location>
</feature>
<keyword evidence="2" id="KW-0812">Transmembrane</keyword>
<evidence type="ECO:0000256" key="2">
    <source>
        <dbReference type="SAM" id="Phobius"/>
    </source>
</evidence>
<feature type="compositionally biased region" description="Basic and acidic residues" evidence="1">
    <location>
        <begin position="738"/>
        <end position="747"/>
    </location>
</feature>
<dbReference type="Proteomes" id="UP000041254">
    <property type="component" value="Unassembled WGS sequence"/>
</dbReference>
<feature type="transmembrane region" description="Helical" evidence="2">
    <location>
        <begin position="446"/>
        <end position="468"/>
    </location>
</feature>
<feature type="transmembrane region" description="Helical" evidence="2">
    <location>
        <begin position="236"/>
        <end position="257"/>
    </location>
</feature>
<feature type="region of interest" description="Disordered" evidence="1">
    <location>
        <begin position="635"/>
        <end position="766"/>
    </location>
</feature>
<evidence type="ECO:0000313" key="3">
    <source>
        <dbReference type="EMBL" id="CEM11946.1"/>
    </source>
</evidence>
<reference evidence="3 4" key="1">
    <citation type="submission" date="2014-11" db="EMBL/GenBank/DDBJ databases">
        <authorList>
            <person name="Zhu J."/>
            <person name="Qi W."/>
            <person name="Song R."/>
        </authorList>
    </citation>
    <scope>NUCLEOTIDE SEQUENCE [LARGE SCALE GENOMIC DNA]</scope>
</reference>
<feature type="compositionally biased region" description="Low complexity" evidence="1">
    <location>
        <begin position="674"/>
        <end position="688"/>
    </location>
</feature>
<proteinExistence type="predicted"/>
<feature type="compositionally biased region" description="Low complexity" evidence="1">
    <location>
        <begin position="695"/>
        <end position="706"/>
    </location>
</feature>
<feature type="compositionally biased region" description="Low complexity" evidence="1">
    <location>
        <begin position="561"/>
        <end position="579"/>
    </location>
</feature>
<keyword evidence="2" id="KW-1133">Transmembrane helix</keyword>
<protein>
    <submittedName>
        <fullName evidence="3">Uncharacterized protein</fullName>
    </submittedName>
</protein>
<feature type="transmembrane region" description="Helical" evidence="2">
    <location>
        <begin position="277"/>
        <end position="294"/>
    </location>
</feature>
<evidence type="ECO:0000256" key="1">
    <source>
        <dbReference type="SAM" id="MobiDB-lite"/>
    </source>
</evidence>
<feature type="transmembrane region" description="Helical" evidence="2">
    <location>
        <begin position="314"/>
        <end position="332"/>
    </location>
</feature>
<keyword evidence="2" id="KW-0472">Membrane</keyword>
<dbReference type="EMBL" id="CDMY01000429">
    <property type="protein sequence ID" value="CEM11946.1"/>
    <property type="molecule type" value="Genomic_DNA"/>
</dbReference>
<organism evidence="3 4">
    <name type="scientific">Vitrella brassicaformis (strain CCMP3155)</name>
    <dbReference type="NCBI Taxonomy" id="1169540"/>
    <lineage>
        <taxon>Eukaryota</taxon>
        <taxon>Sar</taxon>
        <taxon>Alveolata</taxon>
        <taxon>Colpodellida</taxon>
        <taxon>Vitrellaceae</taxon>
        <taxon>Vitrella</taxon>
    </lineage>
</organism>
<name>A0A0G4FFH8_VITBC</name>
<feature type="compositionally biased region" description="Basic and acidic residues" evidence="1">
    <location>
        <begin position="543"/>
        <end position="557"/>
    </location>
</feature>
<sequence>MQENHHLKFFESIDLLTLLGSFLRFRDMLILLRLSKGLKQHDTDAFWKAFFAHKWAARCGLMDGTEVAERVKPTALSVARFLRSRKGGRKGSSAALCVPKADRPWKMASYINTVGQTCVPPLQLLRTCRLCSPPLLDICHDVTLYGSPLSLHLTFSGSMHPNQSLPSWIAPCSRCGDAMMVHRHCAERACHTSEVRARCQRHAPACEACQTPFQVTDRFPTCPYELCKETWRDRHWLLLRLMLIWLPLFALFTMLVAMVENLGADGRHEGRWKMPEVPILGFCAVISVLWWVFFSPRFRLAVRWWSAWTWNLYIALYILFLCSTAFFLLSFVHIPSMKAANADVGVGVRLSAAMPPSTPPTSPTEMGSCWEESGSSGPTRVLRGSAAIHQHRPLLGLTTSGRRERGGLATVVDGSLHQPNQTTVIDWFEVLHELHLLIRRHSFLRFLAGLNALLFVGGSFTVIGMFWLTSYRIRTVRDMQRRSLVHHIHLPVSALDTPPSHTPASPPRARRKKGTPARQPRPVQSQEPQRPSLHHSSPTTRIQEARPSTKDRQDQHHHQQQLHVPASQSAASDASSLSAGREEQSSIWQRGMGAFRRLQTTFVTPLMQGWFDVMDVPFEFVGSDNLNRTTLLTAQASPSTAGGPPSPTHRPTSPSRTSKTREQPRQQPRATNLSDASSETSASASSEGSLHEGYRTSTSTATAQQRSARRASARQARAPSPLQLSRERSLTYPSEQSGGREERERGRVCVRARGSSSRTSERRDEGDGWVKSDECPFCALGICLQNHLR</sequence>
<feature type="compositionally biased region" description="Polar residues" evidence="1">
    <location>
        <begin position="522"/>
        <end position="542"/>
    </location>
</feature>
<dbReference type="InParanoid" id="A0A0G4FFH8"/>
<dbReference type="VEuPathDB" id="CryptoDB:Vbra_15289"/>
<keyword evidence="4" id="KW-1185">Reference proteome</keyword>
<accession>A0A0G4FFH8</accession>
<gene>
    <name evidence="3" type="ORF">Vbra_15289</name>
</gene>
<dbReference type="AlphaFoldDB" id="A0A0G4FFH8"/>
<evidence type="ECO:0000313" key="4">
    <source>
        <dbReference type="Proteomes" id="UP000041254"/>
    </source>
</evidence>